<gene>
    <name evidence="1" type="ORF">ASU33_18780</name>
</gene>
<dbReference type="RefSeq" id="WP_059067998.1">
    <property type="nucleotide sequence ID" value="NZ_LNAL01000003.1"/>
</dbReference>
<proteinExistence type="predicted"/>
<evidence type="ECO:0000313" key="1">
    <source>
        <dbReference type="EMBL" id="KUG09729.1"/>
    </source>
</evidence>
<name>A0A9X0L6D0_SOLP1</name>
<reference evidence="1 2" key="1">
    <citation type="submission" date="2015-11" db="EMBL/GenBank/DDBJ databases">
        <title>Solirubrum puertoriconensis gen. nov. an environmental bacteria isolated in Puerto Rico.</title>
        <authorList>
            <person name="Cuebas-Irizarry M.F."/>
            <person name="Montalvo-Rodriguez R."/>
        </authorList>
    </citation>
    <scope>NUCLEOTIDE SEQUENCE [LARGE SCALE GENOMIC DNA]</scope>
    <source>
        <strain evidence="1 2">MC1A</strain>
    </source>
</reference>
<dbReference type="AlphaFoldDB" id="A0A9X0L6D0"/>
<evidence type="ECO:0000313" key="2">
    <source>
        <dbReference type="Proteomes" id="UP000054223"/>
    </source>
</evidence>
<organism evidence="1 2">
    <name type="scientific">Solirubrum puertoriconensis</name>
    <dbReference type="NCBI Taxonomy" id="1751427"/>
    <lineage>
        <taxon>Bacteria</taxon>
        <taxon>Pseudomonadati</taxon>
        <taxon>Bacteroidota</taxon>
        <taxon>Cytophagia</taxon>
        <taxon>Cytophagales</taxon>
    </lineage>
</organism>
<keyword evidence="2" id="KW-1185">Reference proteome</keyword>
<dbReference type="Proteomes" id="UP000054223">
    <property type="component" value="Unassembled WGS sequence"/>
</dbReference>
<dbReference type="EMBL" id="LNAL01000003">
    <property type="protein sequence ID" value="KUG09729.1"/>
    <property type="molecule type" value="Genomic_DNA"/>
</dbReference>
<dbReference type="OrthoDB" id="886784at2"/>
<sequence>MNKNELTQAGFIPADWIPSDTRYLEGQLLVRMSERGILRLFIPTRNAEVELSSGTLYEPVVHYVGALDGLAAVLEKLL</sequence>
<protein>
    <submittedName>
        <fullName evidence="1">Uncharacterized protein</fullName>
    </submittedName>
</protein>
<accession>A0A9X0L6D0</accession>
<comment type="caution">
    <text evidence="1">The sequence shown here is derived from an EMBL/GenBank/DDBJ whole genome shotgun (WGS) entry which is preliminary data.</text>
</comment>